<dbReference type="GO" id="GO:0007166">
    <property type="term" value="P:cell surface receptor signaling pathway"/>
    <property type="evidence" value="ECO:0007669"/>
    <property type="project" value="TreeGrafter"/>
</dbReference>
<dbReference type="OMA" id="THEDLHN"/>
<proteinExistence type="predicted"/>
<keyword evidence="8" id="KW-0675">Receptor</keyword>
<dbReference type="Gene3D" id="2.60.40.10">
    <property type="entry name" value="Immunoglobulins"/>
    <property type="match status" value="1"/>
</dbReference>
<dbReference type="Pfam" id="PF07686">
    <property type="entry name" value="V-set"/>
    <property type="match status" value="1"/>
</dbReference>
<feature type="signal peptide" evidence="11">
    <location>
        <begin position="1"/>
        <end position="17"/>
    </location>
</feature>
<dbReference type="Proteomes" id="UP000005207">
    <property type="component" value="Linkage group LG3"/>
</dbReference>
<dbReference type="InterPro" id="IPR036179">
    <property type="entry name" value="Ig-like_dom_sf"/>
</dbReference>
<keyword evidence="10" id="KW-0393">Immunoglobulin domain</keyword>
<evidence type="ECO:0000256" key="10">
    <source>
        <dbReference type="ARBA" id="ARBA00023319"/>
    </source>
</evidence>
<feature type="chain" id="PRO_5025539015" description="Ig-like domain-containing protein" evidence="11">
    <location>
        <begin position="18"/>
        <end position="156"/>
    </location>
</feature>
<evidence type="ECO:0000256" key="6">
    <source>
        <dbReference type="ARBA" id="ARBA00023136"/>
    </source>
</evidence>
<keyword evidence="4 11" id="KW-0732">Signal</keyword>
<reference evidence="13" key="2">
    <citation type="submission" date="2025-08" db="UniProtKB">
        <authorList>
            <consortium name="Ensembl"/>
        </authorList>
    </citation>
    <scope>IDENTIFICATION</scope>
</reference>
<dbReference type="GO" id="GO:0006955">
    <property type="term" value="P:immune response"/>
    <property type="evidence" value="ECO:0007669"/>
    <property type="project" value="TreeGrafter"/>
</dbReference>
<keyword evidence="9" id="KW-0325">Glycoprotein</keyword>
<dbReference type="GO" id="GO:0042130">
    <property type="term" value="P:negative regulation of T cell proliferation"/>
    <property type="evidence" value="ECO:0007669"/>
    <property type="project" value="TreeGrafter"/>
</dbReference>
<evidence type="ECO:0000313" key="13">
    <source>
        <dbReference type="Ensembl" id="ENSONIP00000059695.1"/>
    </source>
</evidence>
<evidence type="ECO:0000256" key="3">
    <source>
        <dbReference type="ARBA" id="ARBA00022692"/>
    </source>
</evidence>
<keyword evidence="5" id="KW-1133">Transmembrane helix</keyword>
<evidence type="ECO:0000313" key="14">
    <source>
        <dbReference type="Proteomes" id="UP000005207"/>
    </source>
</evidence>
<dbReference type="GO" id="GO:0031295">
    <property type="term" value="P:T cell costimulation"/>
    <property type="evidence" value="ECO:0007669"/>
    <property type="project" value="TreeGrafter"/>
</dbReference>
<evidence type="ECO:0000256" key="5">
    <source>
        <dbReference type="ARBA" id="ARBA00022989"/>
    </source>
</evidence>
<protein>
    <recommendedName>
        <fullName evidence="12">Ig-like domain-containing protein</fullName>
    </recommendedName>
</protein>
<evidence type="ECO:0000256" key="7">
    <source>
        <dbReference type="ARBA" id="ARBA00023157"/>
    </source>
</evidence>
<evidence type="ECO:0000256" key="8">
    <source>
        <dbReference type="ARBA" id="ARBA00023170"/>
    </source>
</evidence>
<dbReference type="Ensembl" id="ENSONIT00000085202.1">
    <property type="protein sequence ID" value="ENSONIP00000059695.1"/>
    <property type="gene ID" value="ENSONIG00000036975.1"/>
</dbReference>
<dbReference type="GO" id="GO:0009897">
    <property type="term" value="C:external side of plasma membrane"/>
    <property type="evidence" value="ECO:0007669"/>
    <property type="project" value="TreeGrafter"/>
</dbReference>
<dbReference type="InterPro" id="IPR003599">
    <property type="entry name" value="Ig_sub"/>
</dbReference>
<evidence type="ECO:0000256" key="1">
    <source>
        <dbReference type="ARBA" id="ARBA00004251"/>
    </source>
</evidence>
<dbReference type="PANTHER" id="PTHR25466">
    <property type="entry name" value="T-LYMPHOCYTE ACTIVATION ANTIGEN"/>
    <property type="match status" value="1"/>
</dbReference>
<keyword evidence="6" id="KW-0472">Membrane</keyword>
<dbReference type="SUPFAM" id="SSF48726">
    <property type="entry name" value="Immunoglobulin"/>
    <property type="match status" value="1"/>
</dbReference>
<dbReference type="InterPro" id="IPR007110">
    <property type="entry name" value="Ig-like_dom"/>
</dbReference>
<dbReference type="GO" id="GO:0042102">
    <property type="term" value="P:positive regulation of T cell proliferation"/>
    <property type="evidence" value="ECO:0007669"/>
    <property type="project" value="TreeGrafter"/>
</dbReference>
<dbReference type="SMART" id="SM00409">
    <property type="entry name" value="IG"/>
    <property type="match status" value="1"/>
</dbReference>
<dbReference type="InterPro" id="IPR051713">
    <property type="entry name" value="T-cell_Activation_Regulation"/>
</dbReference>
<keyword evidence="2" id="KW-1003">Cell membrane</keyword>
<dbReference type="SMART" id="SM00406">
    <property type="entry name" value="IGv"/>
    <property type="match status" value="1"/>
</dbReference>
<keyword evidence="3" id="KW-0812">Transmembrane</keyword>
<keyword evidence="14" id="KW-1185">Reference proteome</keyword>
<evidence type="ECO:0000256" key="4">
    <source>
        <dbReference type="ARBA" id="ARBA00022729"/>
    </source>
</evidence>
<organism evidence="13 14">
    <name type="scientific">Oreochromis niloticus</name>
    <name type="common">Nile tilapia</name>
    <name type="synonym">Tilapia nilotica</name>
    <dbReference type="NCBI Taxonomy" id="8128"/>
    <lineage>
        <taxon>Eukaryota</taxon>
        <taxon>Metazoa</taxon>
        <taxon>Chordata</taxon>
        <taxon>Craniata</taxon>
        <taxon>Vertebrata</taxon>
        <taxon>Euteleostomi</taxon>
        <taxon>Actinopterygii</taxon>
        <taxon>Neopterygii</taxon>
        <taxon>Teleostei</taxon>
        <taxon>Neoteleostei</taxon>
        <taxon>Acanthomorphata</taxon>
        <taxon>Ovalentaria</taxon>
        <taxon>Cichlomorphae</taxon>
        <taxon>Cichliformes</taxon>
        <taxon>Cichlidae</taxon>
        <taxon>African cichlids</taxon>
        <taxon>Pseudocrenilabrinae</taxon>
        <taxon>Oreochromini</taxon>
        <taxon>Oreochromis</taxon>
    </lineage>
</organism>
<keyword evidence="7" id="KW-1015">Disulfide bond</keyword>
<dbReference type="InterPro" id="IPR013106">
    <property type="entry name" value="Ig_V-set"/>
</dbReference>
<dbReference type="InParanoid" id="A0A669DLN6"/>
<evidence type="ECO:0000256" key="9">
    <source>
        <dbReference type="ARBA" id="ARBA00023180"/>
    </source>
</evidence>
<sequence>VFEQLMLCFVVLSHALAVVVEVNEGETSVLLPCQHSSIIPDDLTVMWSRCDLHPKSVHLQQEKRDNLTGQNQHYRGRCPMKTDALETGDISLTLTDLQLSDSATYTCSVKDTMIGQRRVTDVQLEVKGQQQTPAVGLLCHYRQYFMSGECLLLHNP</sequence>
<dbReference type="PANTHER" id="PTHR25466:SF14">
    <property type="entry name" value="BUTYROPHILIN SUBFAMILY 2 MEMBER A2-LIKE-RELATED"/>
    <property type="match status" value="1"/>
</dbReference>
<accession>A0A669DLN6</accession>
<evidence type="ECO:0000256" key="2">
    <source>
        <dbReference type="ARBA" id="ARBA00022475"/>
    </source>
</evidence>
<evidence type="ECO:0000259" key="12">
    <source>
        <dbReference type="PROSITE" id="PS50835"/>
    </source>
</evidence>
<feature type="domain" description="Ig-like" evidence="12">
    <location>
        <begin position="21"/>
        <end position="120"/>
    </location>
</feature>
<dbReference type="InterPro" id="IPR013783">
    <property type="entry name" value="Ig-like_fold"/>
</dbReference>
<reference evidence="13" key="3">
    <citation type="submission" date="2025-09" db="UniProtKB">
        <authorList>
            <consortium name="Ensembl"/>
        </authorList>
    </citation>
    <scope>IDENTIFICATION</scope>
</reference>
<name>A0A669DLN6_ORENI</name>
<reference evidence="14" key="1">
    <citation type="submission" date="2012-01" db="EMBL/GenBank/DDBJ databases">
        <title>The Genome Sequence of Oreochromis niloticus (Nile Tilapia).</title>
        <authorList>
            <consortium name="Broad Institute Genome Assembly Team"/>
            <consortium name="Broad Institute Sequencing Platform"/>
            <person name="Di Palma F."/>
            <person name="Johnson J."/>
            <person name="Lander E.S."/>
            <person name="Lindblad-Toh K."/>
        </authorList>
    </citation>
    <scope>NUCLEOTIDE SEQUENCE [LARGE SCALE GENOMIC DNA]</scope>
</reference>
<comment type="subcellular location">
    <subcellularLocation>
        <location evidence="1">Cell membrane</location>
        <topology evidence="1">Single-pass type I membrane protein</topology>
    </subcellularLocation>
</comment>
<dbReference type="GO" id="GO:0071222">
    <property type="term" value="P:cellular response to lipopolysaccharide"/>
    <property type="evidence" value="ECO:0007669"/>
    <property type="project" value="TreeGrafter"/>
</dbReference>
<dbReference type="PROSITE" id="PS50835">
    <property type="entry name" value="IG_LIKE"/>
    <property type="match status" value="1"/>
</dbReference>
<dbReference type="AlphaFoldDB" id="A0A669DLN6"/>
<dbReference type="GeneTree" id="ENSGT01030000234764"/>
<evidence type="ECO:0000256" key="11">
    <source>
        <dbReference type="SAM" id="SignalP"/>
    </source>
</evidence>